<sequence>MGRKRGCPRDSIYEQFERISKPASCAMDQAETDERNLLDDADPKDDDDSIDEDNFRIVGNPSSILDQYLGNFGDFEEVVELEGMAGRN</sequence>
<dbReference type="Proteomes" id="UP000039324">
    <property type="component" value="Unassembled WGS sequence"/>
</dbReference>
<gene>
    <name evidence="2" type="ORF">PBRA_006591</name>
</gene>
<dbReference type="AlphaFoldDB" id="A0A0G4ITC0"/>
<evidence type="ECO:0000313" key="2">
    <source>
        <dbReference type="EMBL" id="CEO98477.1"/>
    </source>
</evidence>
<name>A0A0G4ITC0_PLABS</name>
<reference evidence="2 3" key="1">
    <citation type="submission" date="2015-02" db="EMBL/GenBank/DDBJ databases">
        <authorList>
            <person name="Chooi Y.-H."/>
        </authorList>
    </citation>
    <scope>NUCLEOTIDE SEQUENCE [LARGE SCALE GENOMIC DNA]</scope>
    <source>
        <strain evidence="2">E3</strain>
    </source>
</reference>
<evidence type="ECO:0000256" key="1">
    <source>
        <dbReference type="SAM" id="MobiDB-lite"/>
    </source>
</evidence>
<feature type="region of interest" description="Disordered" evidence="1">
    <location>
        <begin position="18"/>
        <end position="55"/>
    </location>
</feature>
<keyword evidence="3" id="KW-1185">Reference proteome</keyword>
<protein>
    <submittedName>
        <fullName evidence="2">Uncharacterized protein</fullName>
    </submittedName>
</protein>
<proteinExistence type="predicted"/>
<feature type="compositionally biased region" description="Acidic residues" evidence="1">
    <location>
        <begin position="39"/>
        <end position="52"/>
    </location>
</feature>
<accession>A0A0G4ITC0</accession>
<dbReference type="EMBL" id="CDSF01000085">
    <property type="protein sequence ID" value="CEO98477.1"/>
    <property type="molecule type" value="Genomic_DNA"/>
</dbReference>
<evidence type="ECO:0000313" key="3">
    <source>
        <dbReference type="Proteomes" id="UP000039324"/>
    </source>
</evidence>
<organism evidence="2 3">
    <name type="scientific">Plasmodiophora brassicae</name>
    <name type="common">Clubroot disease agent</name>
    <dbReference type="NCBI Taxonomy" id="37360"/>
    <lineage>
        <taxon>Eukaryota</taxon>
        <taxon>Sar</taxon>
        <taxon>Rhizaria</taxon>
        <taxon>Endomyxa</taxon>
        <taxon>Phytomyxea</taxon>
        <taxon>Plasmodiophorida</taxon>
        <taxon>Plasmodiophoridae</taxon>
        <taxon>Plasmodiophora</taxon>
    </lineage>
</organism>